<accession>A0AC61NEH5</accession>
<organism evidence="1 2">
    <name type="scientific">Klebsiella phage IME184</name>
    <dbReference type="NCBI Taxonomy" id="2860373"/>
    <lineage>
        <taxon>Viruses</taxon>
        <taxon>Duplodnaviria</taxon>
        <taxon>Heunggongvirae</taxon>
        <taxon>Uroviricota</taxon>
        <taxon>Caudoviricetes</taxon>
        <taxon>Autographivirales</taxon>
        <taxon>Autosignataviridae</taxon>
        <taxon>Molineuxvirinae</taxon>
        <taxon>Ulipvirus</taxon>
        <taxon>Ulipvirus IME184</taxon>
    </lineage>
</organism>
<evidence type="ECO:0000313" key="1">
    <source>
        <dbReference type="EMBL" id="QYC97039.1"/>
    </source>
</evidence>
<sequence length="30" mass="3617">MVARASEEGNFTDWQNYNTLLNEWKERASR</sequence>
<protein>
    <submittedName>
        <fullName evidence="1">Uncharacterized protein</fullName>
    </submittedName>
</protein>
<proteinExistence type="predicted"/>
<dbReference type="EMBL" id="MZ398244">
    <property type="protein sequence ID" value="QYC97039.1"/>
    <property type="molecule type" value="Genomic_DNA"/>
</dbReference>
<evidence type="ECO:0000313" key="2">
    <source>
        <dbReference type="Proteomes" id="UP000826845"/>
    </source>
</evidence>
<reference evidence="1" key="1">
    <citation type="submission" date="2021-06" db="EMBL/GenBank/DDBJ databases">
        <authorList>
            <person name="Tian F."/>
            <person name="Li J."/>
            <person name="Li F."/>
            <person name="Tong Y."/>
        </authorList>
    </citation>
    <scope>NUCLEOTIDE SEQUENCE</scope>
</reference>
<name>A0AC61NEH5_9CAUD</name>
<keyword evidence="2" id="KW-1185">Reference proteome</keyword>
<dbReference type="Proteomes" id="UP000826845">
    <property type="component" value="Segment"/>
</dbReference>